<accession>A0A5A9P4Y3</accession>
<dbReference type="Pfam" id="PF18039">
    <property type="entry name" value="UBA_6"/>
    <property type="match status" value="1"/>
</dbReference>
<dbReference type="InterPro" id="IPR040546">
    <property type="entry name" value="Rege-1_UBA-like"/>
</dbReference>
<evidence type="ECO:0000256" key="2">
    <source>
        <dbReference type="ARBA" id="ARBA00010922"/>
    </source>
</evidence>
<dbReference type="FunFam" id="3.40.50.11980:FF:000001">
    <property type="entry name" value="ZC3H12A isoform 1"/>
    <property type="match status" value="1"/>
</dbReference>
<keyword evidence="8 10" id="KW-0862">Zinc</keyword>
<feature type="domain" description="C3H1-type" evidence="12">
    <location>
        <begin position="514"/>
        <end position="544"/>
    </location>
</feature>
<dbReference type="Proteomes" id="UP000324632">
    <property type="component" value="Chromosome 9"/>
</dbReference>
<dbReference type="Gene3D" id="3.40.50.11980">
    <property type="match status" value="1"/>
</dbReference>
<evidence type="ECO:0000259" key="12">
    <source>
        <dbReference type="PROSITE" id="PS50103"/>
    </source>
</evidence>
<dbReference type="AlphaFoldDB" id="A0A5A9P4Y3"/>
<dbReference type="Pfam" id="PF11977">
    <property type="entry name" value="RNase_Zc3h12a"/>
    <property type="match status" value="1"/>
</dbReference>
<feature type="region of interest" description="Disordered" evidence="11">
    <location>
        <begin position="811"/>
        <end position="840"/>
    </location>
</feature>
<evidence type="ECO:0000256" key="7">
    <source>
        <dbReference type="ARBA" id="ARBA00022801"/>
    </source>
</evidence>
<name>A0A5A9P4Y3_9TELE</name>
<dbReference type="Pfam" id="PF18561">
    <property type="entry name" value="Regnase_1_C"/>
    <property type="match status" value="1"/>
</dbReference>
<keyword evidence="4 10" id="KW-0479">Metal-binding</keyword>
<dbReference type="GO" id="GO:0036464">
    <property type="term" value="C:cytoplasmic ribonucleoprotein granule"/>
    <property type="evidence" value="ECO:0007669"/>
    <property type="project" value="TreeGrafter"/>
</dbReference>
<evidence type="ECO:0000256" key="1">
    <source>
        <dbReference type="ARBA" id="ARBA00001946"/>
    </source>
</evidence>
<organism evidence="13 14">
    <name type="scientific">Triplophysa tibetana</name>
    <dbReference type="NCBI Taxonomy" id="1572043"/>
    <lineage>
        <taxon>Eukaryota</taxon>
        <taxon>Metazoa</taxon>
        <taxon>Chordata</taxon>
        <taxon>Craniata</taxon>
        <taxon>Vertebrata</taxon>
        <taxon>Euteleostomi</taxon>
        <taxon>Actinopterygii</taxon>
        <taxon>Neopterygii</taxon>
        <taxon>Teleostei</taxon>
        <taxon>Ostariophysi</taxon>
        <taxon>Cypriniformes</taxon>
        <taxon>Nemacheilidae</taxon>
        <taxon>Triplophysa</taxon>
    </lineage>
</organism>
<dbReference type="OrthoDB" id="392925at2759"/>
<keyword evidence="14" id="KW-1185">Reference proteome</keyword>
<dbReference type="GO" id="GO:0008270">
    <property type="term" value="F:zinc ion binding"/>
    <property type="evidence" value="ECO:0007669"/>
    <property type="project" value="UniProtKB-KW"/>
</dbReference>
<proteinExistence type="inferred from homology"/>
<dbReference type="PANTHER" id="PTHR12876">
    <property type="entry name" value="N4BP1-RELATED"/>
    <property type="match status" value="1"/>
</dbReference>
<dbReference type="GO" id="GO:0016787">
    <property type="term" value="F:hydrolase activity"/>
    <property type="evidence" value="ECO:0007669"/>
    <property type="project" value="UniProtKB-KW"/>
</dbReference>
<feature type="compositionally biased region" description="Basic and acidic residues" evidence="11">
    <location>
        <begin position="229"/>
        <end position="238"/>
    </location>
</feature>
<dbReference type="GO" id="GO:0003729">
    <property type="term" value="F:mRNA binding"/>
    <property type="evidence" value="ECO:0007669"/>
    <property type="project" value="TreeGrafter"/>
</dbReference>
<dbReference type="InterPro" id="IPR051101">
    <property type="entry name" value="ZC3H12/N4BP1_RNase_Reg"/>
</dbReference>
<evidence type="ECO:0000256" key="5">
    <source>
        <dbReference type="ARBA" id="ARBA00022759"/>
    </source>
</evidence>
<dbReference type="PANTHER" id="PTHR12876:SF27">
    <property type="entry name" value="RIBONUCLEASE ZC3H12B-RELATED"/>
    <property type="match status" value="1"/>
</dbReference>
<comment type="similarity">
    <text evidence="2">Belongs to the ZC3H12 family.</text>
</comment>
<dbReference type="InterPro" id="IPR021869">
    <property type="entry name" value="RNase_Zc3h12_NYN"/>
</dbReference>
<feature type="region of interest" description="Disordered" evidence="11">
    <location>
        <begin position="134"/>
        <end position="260"/>
    </location>
</feature>
<dbReference type="InterPro" id="IPR040757">
    <property type="entry name" value="Regnase_1/ZC3H12_C"/>
</dbReference>
<evidence type="ECO:0000256" key="9">
    <source>
        <dbReference type="ARBA" id="ARBA00022842"/>
    </source>
</evidence>
<feature type="compositionally biased region" description="Acidic residues" evidence="11">
    <location>
        <begin position="152"/>
        <end position="162"/>
    </location>
</feature>
<protein>
    <submittedName>
        <fullName evidence="13">Putative ribonuclease ZC3H12B</fullName>
    </submittedName>
</protein>
<keyword evidence="5" id="KW-0255">Endonuclease</keyword>
<feature type="region of interest" description="Disordered" evidence="11">
    <location>
        <begin position="307"/>
        <end position="344"/>
    </location>
</feature>
<evidence type="ECO:0000256" key="6">
    <source>
        <dbReference type="ARBA" id="ARBA00022771"/>
    </source>
</evidence>
<dbReference type="GO" id="GO:0005634">
    <property type="term" value="C:nucleus"/>
    <property type="evidence" value="ECO:0007669"/>
    <property type="project" value="TreeGrafter"/>
</dbReference>
<evidence type="ECO:0000256" key="8">
    <source>
        <dbReference type="ARBA" id="ARBA00022833"/>
    </source>
</evidence>
<dbReference type="InterPro" id="IPR056629">
    <property type="entry name" value="KH_N4BP1_1st"/>
</dbReference>
<evidence type="ECO:0000256" key="11">
    <source>
        <dbReference type="SAM" id="MobiDB-lite"/>
    </source>
</evidence>
<keyword evidence="6 10" id="KW-0863">Zinc-finger</keyword>
<sequence>MVLELAAPAGAGPALQRCIPHIQRVFRVRVTCSTAEFSCDSPDAGSGIIVNIEDGKEEDCTKAKEYIVSLISPVHKHRERLTLWLQRRLHALRAAIEYESCAVVQVRDHALELQGGHAQVTAACAMLQRLKMEHRGCRDPQPSPTTAGHDTPEEEEDEEAGEEGSSSESDGEARLQSGGLGGVSTALSGDAPSGRRREPLIATKPHRQLCRSPCLDRPSFSQSSTLQELRVDDMRSEPSQRAPSLAPPTTGAQLSLRQTSDRDYQTKMDFALKLGYSGDQVESVLSKLGPSALINDVLAELVRLGNKGEPENQGGVATASLAPRATGAKEAVSPEASLEEDTPDTYDNLRPIVIDGSNVAMSHGNKEVFSCLGIQLAVDWFLEKGHKDITVFVPAWRKEQSRPDAPIKDQEILRRLEKEKILVFTPSRRVQGRRVVCYDDRFIVKLACDSDGIIVSNDNYRDLQNEKPEWKKFIEERLLMYSFVNDKFMPPDDPLGRHGPSLENFLRKRPVVPEHKKQPCPYGQYNKSKKCTYGHKCKYYHPERANQPQRSVADELRAFAKLSAVKTMSEGALAKCGTSGASSKGDSSEAKRVAPKRQSDPSIRAVACEQEERLCPARKAEASSVPSLVSALSVPTMPLTKSHAAGALNTRSASSPVPGSMHFTHSSLEHAGSVQYPPILVTNSHGASMAYGEPFPKYDSVVSDHGYYSMVSDFSTISLQDSFCSLEQTEPVGVGGGGGYPGRTPSMCPEPGRSHSSDSFSSYSGEMYLSSMEGSLDDSLKGPPAQSLPSAQTRLQAFAHGFHHEALTRVQSYSSDEPKQGPRKQSSAHLVPHSQHSVVGARSSCPGDYPLLSHNMLPSTSPAQQGRSLGMTRMDSISDSRLYESNPLRQRRPPLCREQHASWDPLPCSNEPYGYGGYGLTGGLMPCCERVMVRSMPEKMEQIWRSPWDSLPLSSPATRGLVGEPQERHPIPEHQYQTYRNLCNIFPAYVVHSVMEKNPHMTDPQQLAAVIVTKLRSCH</sequence>
<gene>
    <name evidence="13" type="ORF">E1301_Tti008890</name>
</gene>
<keyword evidence="7" id="KW-0378">Hydrolase</keyword>
<dbReference type="Pfam" id="PF23050">
    <property type="entry name" value="KH_N4BP1_1st"/>
    <property type="match status" value="1"/>
</dbReference>
<dbReference type="InterPro" id="IPR000571">
    <property type="entry name" value="Znf_CCCH"/>
</dbReference>
<reference evidence="13 14" key="1">
    <citation type="journal article" date="2019" name="Mol. Ecol. Resour.">
        <title>Chromosome-level genome assembly of Triplophysa tibetana, a fish adapted to the harsh high-altitude environment of the Tibetan Plateau.</title>
        <authorList>
            <person name="Yang X."/>
            <person name="Liu H."/>
            <person name="Ma Z."/>
            <person name="Zou Y."/>
            <person name="Zou M."/>
            <person name="Mao Y."/>
            <person name="Li X."/>
            <person name="Wang H."/>
            <person name="Chen T."/>
            <person name="Wang W."/>
            <person name="Yang R."/>
        </authorList>
    </citation>
    <scope>NUCLEOTIDE SEQUENCE [LARGE SCALE GENOMIC DNA]</scope>
    <source>
        <strain evidence="13">TTIB1903HZAU</strain>
        <tissue evidence="13">Muscle</tissue>
    </source>
</reference>
<evidence type="ECO:0000256" key="3">
    <source>
        <dbReference type="ARBA" id="ARBA00022722"/>
    </source>
</evidence>
<dbReference type="GO" id="GO:0004521">
    <property type="term" value="F:RNA endonuclease activity"/>
    <property type="evidence" value="ECO:0007669"/>
    <property type="project" value="TreeGrafter"/>
</dbReference>
<dbReference type="CDD" id="cd09032">
    <property type="entry name" value="KH-I_N4BP1_like_rpt1"/>
    <property type="match status" value="1"/>
</dbReference>
<keyword evidence="3" id="KW-0540">Nuclease</keyword>
<evidence type="ECO:0000313" key="14">
    <source>
        <dbReference type="Proteomes" id="UP000324632"/>
    </source>
</evidence>
<feature type="region of interest" description="Disordered" evidence="11">
    <location>
        <begin position="735"/>
        <end position="760"/>
    </location>
</feature>
<dbReference type="PROSITE" id="PS50103">
    <property type="entry name" value="ZF_C3H1"/>
    <property type="match status" value="1"/>
</dbReference>
<comment type="cofactor">
    <cofactor evidence="1">
        <name>Mg(2+)</name>
        <dbReference type="ChEBI" id="CHEBI:18420"/>
    </cofactor>
</comment>
<evidence type="ECO:0000256" key="4">
    <source>
        <dbReference type="ARBA" id="ARBA00022723"/>
    </source>
</evidence>
<evidence type="ECO:0000256" key="10">
    <source>
        <dbReference type="PROSITE-ProRule" id="PRU00723"/>
    </source>
</evidence>
<keyword evidence="9" id="KW-0460">Magnesium</keyword>
<comment type="caution">
    <text evidence="13">The sequence shown here is derived from an EMBL/GenBank/DDBJ whole genome shotgun (WGS) entry which is preliminary data.</text>
</comment>
<dbReference type="CDD" id="cd18729">
    <property type="entry name" value="PIN_Zc3h12-like"/>
    <property type="match status" value="1"/>
</dbReference>
<feature type="region of interest" description="Disordered" evidence="11">
    <location>
        <begin position="575"/>
        <end position="602"/>
    </location>
</feature>
<feature type="zinc finger region" description="C3H1-type" evidence="10">
    <location>
        <begin position="514"/>
        <end position="544"/>
    </location>
</feature>
<evidence type="ECO:0000313" key="13">
    <source>
        <dbReference type="EMBL" id="KAA0716685.1"/>
    </source>
</evidence>
<dbReference type="EMBL" id="SOYY01000009">
    <property type="protein sequence ID" value="KAA0716685.1"/>
    <property type="molecule type" value="Genomic_DNA"/>
</dbReference>